<dbReference type="EMBL" id="JADEWL010000051">
    <property type="protein sequence ID" value="MBE9214151.1"/>
    <property type="molecule type" value="Genomic_DNA"/>
</dbReference>
<comment type="caution">
    <text evidence="1">The sequence shown here is derived from an EMBL/GenBank/DDBJ whole genome shotgun (WGS) entry which is preliminary data.</text>
</comment>
<proteinExistence type="predicted"/>
<dbReference type="Pfam" id="PF08846">
    <property type="entry name" value="DUF1816"/>
    <property type="match status" value="1"/>
</dbReference>
<protein>
    <submittedName>
        <fullName evidence="1">DUF1816 domain-containing protein</fullName>
    </submittedName>
</protein>
<reference evidence="1" key="1">
    <citation type="submission" date="2020-10" db="EMBL/GenBank/DDBJ databases">
        <authorList>
            <person name="Castelo-Branco R."/>
            <person name="Eusebio N."/>
            <person name="Adriana R."/>
            <person name="Vieira A."/>
            <person name="Brugerolle De Fraissinette N."/>
            <person name="Rezende De Castro R."/>
            <person name="Schneider M.P."/>
            <person name="Vasconcelos V."/>
            <person name="Leao P.N."/>
        </authorList>
    </citation>
    <scope>NUCLEOTIDE SEQUENCE</scope>
    <source>
        <strain evidence="1">LEGE 06105</strain>
    </source>
</reference>
<dbReference type="RefSeq" id="WP_193921650.1">
    <property type="nucleotide sequence ID" value="NZ_JADEWL010000051.1"/>
</dbReference>
<dbReference type="InterPro" id="IPR014945">
    <property type="entry name" value="DUF1816"/>
</dbReference>
<dbReference type="AlphaFoldDB" id="A0A8J7FI54"/>
<organism evidence="1 2">
    <name type="scientific">Plectonema cf. radiosum LEGE 06105</name>
    <dbReference type="NCBI Taxonomy" id="945769"/>
    <lineage>
        <taxon>Bacteria</taxon>
        <taxon>Bacillati</taxon>
        <taxon>Cyanobacteriota</taxon>
        <taxon>Cyanophyceae</taxon>
        <taxon>Oscillatoriophycideae</taxon>
        <taxon>Oscillatoriales</taxon>
        <taxon>Microcoleaceae</taxon>
        <taxon>Plectonema</taxon>
    </lineage>
</organism>
<gene>
    <name evidence="1" type="ORF">IQ247_16000</name>
</gene>
<evidence type="ECO:0000313" key="2">
    <source>
        <dbReference type="Proteomes" id="UP000620559"/>
    </source>
</evidence>
<sequence length="86" mass="9984">MNLPLLNNLSFLKNFAFFNNSNTPYWIKIQTDQPKCIYYFGPFDNPQEAKLNQDGYVEDLIEEKALGISASVKKCKPKTLTIYEEE</sequence>
<dbReference type="Proteomes" id="UP000620559">
    <property type="component" value="Unassembled WGS sequence"/>
</dbReference>
<name>A0A8J7FI54_9CYAN</name>
<accession>A0A8J7FI54</accession>
<keyword evidence="2" id="KW-1185">Reference proteome</keyword>
<evidence type="ECO:0000313" key="1">
    <source>
        <dbReference type="EMBL" id="MBE9214151.1"/>
    </source>
</evidence>